<evidence type="ECO:0000256" key="1">
    <source>
        <dbReference type="SAM" id="SignalP"/>
    </source>
</evidence>
<organism evidence="2 3">
    <name type="scientific">Pseudoalteromonas piscicida</name>
    <dbReference type="NCBI Taxonomy" id="43662"/>
    <lineage>
        <taxon>Bacteria</taxon>
        <taxon>Pseudomonadati</taxon>
        <taxon>Pseudomonadota</taxon>
        <taxon>Gammaproteobacteria</taxon>
        <taxon>Alteromonadales</taxon>
        <taxon>Pseudoalteromonadaceae</taxon>
        <taxon>Pseudoalteromonas</taxon>
    </lineage>
</organism>
<accession>A0A2A5JU74</accession>
<evidence type="ECO:0000313" key="2">
    <source>
        <dbReference type="EMBL" id="PCK32950.1"/>
    </source>
</evidence>
<feature type="chain" id="PRO_5012133471" description="Lipoprotein" evidence="1">
    <location>
        <begin position="21"/>
        <end position="263"/>
    </location>
</feature>
<dbReference type="RefSeq" id="WP_099641019.1">
    <property type="nucleotide sequence ID" value="NZ_NKHF01000023.1"/>
</dbReference>
<dbReference type="EMBL" id="NKHF01000023">
    <property type="protein sequence ID" value="PCK32950.1"/>
    <property type="molecule type" value="Genomic_DNA"/>
</dbReference>
<dbReference type="PROSITE" id="PS51257">
    <property type="entry name" value="PROKAR_LIPOPROTEIN"/>
    <property type="match status" value="1"/>
</dbReference>
<feature type="signal peptide" evidence="1">
    <location>
        <begin position="1"/>
        <end position="20"/>
    </location>
</feature>
<name>A0A2A5JU74_PSEO7</name>
<dbReference type="Proteomes" id="UP000228621">
    <property type="component" value="Unassembled WGS sequence"/>
</dbReference>
<sequence>MRINLLIFLTVVANALFSTACVGKDSIKIQHDIQHDVKKGDFVHVYTEIDSVVNGDLIFQFNVDEAHCQPVKQNSEVKRYPFSGSASSTNYVNKTLNIHKSLSLAAYQVAWPCNNLKMFIIEKSSKRILSTYLIDEAKNDSAIFNEKFYASVVVNDYIRGELLIVNNTNEEVEITNIDIYPNCKTLKKLGNMIYSFEIGNKSLKPSELLYVIQESEINDSQSIISSCNPRASYDSIRNGEVKKHILEATSIGRIMPREKVKMY</sequence>
<evidence type="ECO:0000313" key="3">
    <source>
        <dbReference type="Proteomes" id="UP000228621"/>
    </source>
</evidence>
<comment type="caution">
    <text evidence="2">The sequence shown here is derived from an EMBL/GenBank/DDBJ whole genome shotgun (WGS) entry which is preliminary data.</text>
</comment>
<reference evidence="3" key="1">
    <citation type="journal article" date="2019" name="Genome Announc.">
        <title>Draft Genome Sequence of Pseudoalteromonas piscicida Strain 36Y ROTHPW, an Hypersaline Seawater Isolate from the South Coast of Sonora, Mexico.</title>
        <authorList>
            <person name="Sanchez-Diaz R."/>
            <person name="Molina-Garza Z.J."/>
            <person name="Cruz-Suarez L.E."/>
            <person name="Selvin J."/>
            <person name="Kiran G.S."/>
            <person name="Ibarra-Gamez J.C."/>
            <person name="Gomez-Gil B."/>
            <person name="Galaviz-Silva L."/>
        </authorList>
    </citation>
    <scope>NUCLEOTIDE SEQUENCE [LARGE SCALE GENOMIC DNA]</scope>
    <source>
        <strain evidence="3">36Y_RITHPW</strain>
    </source>
</reference>
<protein>
    <recommendedName>
        <fullName evidence="4">Lipoprotein</fullName>
    </recommendedName>
</protein>
<keyword evidence="1" id="KW-0732">Signal</keyword>
<evidence type="ECO:0008006" key="4">
    <source>
        <dbReference type="Google" id="ProtNLM"/>
    </source>
</evidence>
<proteinExistence type="predicted"/>
<gene>
    <name evidence="2" type="ORF">CEX98_04995</name>
</gene>
<keyword evidence="3" id="KW-1185">Reference proteome</keyword>
<dbReference type="AlphaFoldDB" id="A0A2A5JU74"/>